<dbReference type="CDD" id="cd01852">
    <property type="entry name" value="AIG1"/>
    <property type="match status" value="2"/>
</dbReference>
<feature type="region of interest" description="Disordered" evidence="4">
    <location>
        <begin position="1"/>
        <end position="24"/>
    </location>
</feature>
<gene>
    <name evidence="6" type="ORF">MRATA1EN1_LOCUS9815</name>
</gene>
<evidence type="ECO:0000256" key="3">
    <source>
        <dbReference type="ARBA" id="ARBA00023134"/>
    </source>
</evidence>
<proteinExistence type="inferred from homology"/>
<dbReference type="Pfam" id="PF04548">
    <property type="entry name" value="AIG1"/>
    <property type="match status" value="3"/>
</dbReference>
<dbReference type="Proteomes" id="UP001176941">
    <property type="component" value="Chromosome 2"/>
</dbReference>
<evidence type="ECO:0000256" key="2">
    <source>
        <dbReference type="ARBA" id="ARBA00022741"/>
    </source>
</evidence>
<evidence type="ECO:0000256" key="1">
    <source>
        <dbReference type="ARBA" id="ARBA00008535"/>
    </source>
</evidence>
<feature type="domain" description="AIG1-type G" evidence="5">
    <location>
        <begin position="23"/>
        <end position="226"/>
    </location>
</feature>
<feature type="region of interest" description="Disordered" evidence="4">
    <location>
        <begin position="222"/>
        <end position="244"/>
    </location>
</feature>
<dbReference type="InterPro" id="IPR045058">
    <property type="entry name" value="GIMA/IAN/Toc"/>
</dbReference>
<dbReference type="EMBL" id="OX459938">
    <property type="protein sequence ID" value="CAI9160853.1"/>
    <property type="molecule type" value="Genomic_DNA"/>
</dbReference>
<accession>A0ABN8YH19</accession>
<name>A0ABN8YH19_RANTA</name>
<feature type="compositionally biased region" description="Low complexity" evidence="4">
    <location>
        <begin position="8"/>
        <end position="24"/>
    </location>
</feature>
<organism evidence="6 7">
    <name type="scientific">Rangifer tarandus platyrhynchus</name>
    <name type="common">Svalbard reindeer</name>
    <dbReference type="NCBI Taxonomy" id="3082113"/>
    <lineage>
        <taxon>Eukaryota</taxon>
        <taxon>Metazoa</taxon>
        <taxon>Chordata</taxon>
        <taxon>Craniata</taxon>
        <taxon>Vertebrata</taxon>
        <taxon>Euteleostomi</taxon>
        <taxon>Mammalia</taxon>
        <taxon>Eutheria</taxon>
        <taxon>Laurasiatheria</taxon>
        <taxon>Artiodactyla</taxon>
        <taxon>Ruminantia</taxon>
        <taxon>Pecora</taxon>
        <taxon>Cervidae</taxon>
        <taxon>Odocoileinae</taxon>
        <taxon>Rangifer</taxon>
    </lineage>
</organism>
<feature type="compositionally biased region" description="Basic and acidic residues" evidence="4">
    <location>
        <begin position="235"/>
        <end position="244"/>
    </location>
</feature>
<evidence type="ECO:0000259" key="5">
    <source>
        <dbReference type="PROSITE" id="PS51720"/>
    </source>
</evidence>
<dbReference type="PANTHER" id="PTHR10903:SF170">
    <property type="entry name" value="GTPASE IMAP FAMILY MEMBER 7"/>
    <property type="match status" value="1"/>
</dbReference>
<dbReference type="PROSITE" id="PS51720">
    <property type="entry name" value="G_AIG1"/>
    <property type="match status" value="3"/>
</dbReference>
<feature type="domain" description="AIG1-type G" evidence="5">
    <location>
        <begin position="243"/>
        <end position="447"/>
    </location>
</feature>
<evidence type="ECO:0000313" key="7">
    <source>
        <dbReference type="Proteomes" id="UP001176941"/>
    </source>
</evidence>
<dbReference type="InterPro" id="IPR006703">
    <property type="entry name" value="G_AIG1"/>
</dbReference>
<comment type="similarity">
    <text evidence="1">Belongs to the TRAFAC class TrmE-Era-EngA-EngB-Septin-like GTPase superfamily. AIG1/Toc34/Toc159-like paraseptin GTPase family. IAN subfamily.</text>
</comment>
<feature type="domain" description="AIG1-type G" evidence="5">
    <location>
        <begin position="470"/>
        <end position="668"/>
    </location>
</feature>
<dbReference type="InterPro" id="IPR027417">
    <property type="entry name" value="P-loop_NTPase"/>
</dbReference>
<dbReference type="PANTHER" id="PTHR10903">
    <property type="entry name" value="GTPASE, IMAP FAMILY MEMBER-RELATED"/>
    <property type="match status" value="1"/>
</dbReference>
<sequence length="715" mass="79543">MPQERRTTQSPSQESESERGSSTMEVRLLLLGKRGAGKSATGNSILGKAVFESRCSEQPLTKRCQRENGVTQGREVVVIDTPDLFSSIDDIACVDNKRCNIKHCLELSAPSLHALLLVLPIGNCTVEDGQTAEHIQKVFEAKARRHTIIVFTCKDNLKDGSLEEYVKSNSPVQDLVQCFGGRYCAFNNKATKDEQDAQVKALLCKVEDLVENEGPFVVNLRDEDSRFQGSANEETSQRKDHPREPLRIILMGKSGTGKSASGNTILRKTEFHSQLKAQPVTTSCQKASREWKGRELLVVDTPGLFDTKETQDKTCKEISRCVLASCPGPHAIILVLKLGRCTEEEQKTVALVKTLFGKAAMNYMIILFTGKEDLEDQSLSNFLDSSDGNLRSLLQECGDRCCAFSNSKKTEQAEKEAQVQELVELIDKMVQNNRGAYFFDPIYKDIDQKLRQKEEDLMKSYTDTFNMQIEQRLRFILVGKSGSGKSATGNSILGRRVFESKLSARPVTQAFQQGRLAWAGRELKVVDTLDILSRWAAPRGTPQGVGEASARSLPEPHAVLLVTQLGRFTEEDQQVPRRLEEVLPRTVLVFTRNEDLDGGLLGTFLRETDNRVLAELDAVCAQRHCGFNNKGDGAELEAQLRELMGHIEGVLWEHEGRAYSLPAAPHPRAAPRESWGLWPPVSEEGRGDQAWLRGLRRILKEPEQAGGQLPPSAPI</sequence>
<reference evidence="6" key="1">
    <citation type="submission" date="2023-04" db="EMBL/GenBank/DDBJ databases">
        <authorList>
            <consortium name="ELIXIR-Norway"/>
        </authorList>
    </citation>
    <scope>NUCLEOTIDE SEQUENCE [LARGE SCALE GENOMIC DNA]</scope>
</reference>
<dbReference type="SUPFAM" id="SSF52540">
    <property type="entry name" value="P-loop containing nucleoside triphosphate hydrolases"/>
    <property type="match status" value="3"/>
</dbReference>
<dbReference type="Gene3D" id="3.40.50.300">
    <property type="entry name" value="P-loop containing nucleotide triphosphate hydrolases"/>
    <property type="match status" value="3"/>
</dbReference>
<evidence type="ECO:0000313" key="6">
    <source>
        <dbReference type="EMBL" id="CAI9160853.1"/>
    </source>
</evidence>
<evidence type="ECO:0000256" key="4">
    <source>
        <dbReference type="SAM" id="MobiDB-lite"/>
    </source>
</evidence>
<protein>
    <recommendedName>
        <fullName evidence="5">AIG1-type G domain-containing protein</fullName>
    </recommendedName>
</protein>
<keyword evidence="3" id="KW-0342">GTP-binding</keyword>
<keyword evidence="7" id="KW-1185">Reference proteome</keyword>
<keyword evidence="2" id="KW-0547">Nucleotide-binding</keyword>